<dbReference type="EMBL" id="CP002959">
    <property type="protein sequence ID" value="AFM13973.1"/>
    <property type="molecule type" value="Genomic_DNA"/>
</dbReference>
<protein>
    <submittedName>
        <fullName evidence="1">Uncharacterized protein</fullName>
    </submittedName>
</protein>
<dbReference type="KEGG" id="tpx:Turpa_3335"/>
<proteinExistence type="predicted"/>
<accession>I4B9L6</accession>
<sequence length="64" mass="7705">MMNKDFDCVEWVRDIRNREFNMNKHLSLKEYAEKMSREVHESDFFRKAIIDRGVEVVSPSLAKQ</sequence>
<organism evidence="1 2">
    <name type="scientific">Turneriella parva (strain ATCC BAA-1111 / DSM 21527 / NCTC 11395 / H)</name>
    <name type="common">Leptospira parva</name>
    <dbReference type="NCBI Taxonomy" id="869212"/>
    <lineage>
        <taxon>Bacteria</taxon>
        <taxon>Pseudomonadati</taxon>
        <taxon>Spirochaetota</taxon>
        <taxon>Spirochaetia</taxon>
        <taxon>Leptospirales</taxon>
        <taxon>Leptospiraceae</taxon>
        <taxon>Turneriella</taxon>
    </lineage>
</organism>
<name>I4B9L6_TURPD</name>
<keyword evidence="2" id="KW-1185">Reference proteome</keyword>
<dbReference type="HOGENOM" id="CLU_2866537_0_0_12"/>
<dbReference type="Proteomes" id="UP000006048">
    <property type="component" value="Chromosome"/>
</dbReference>
<reference evidence="1 2" key="1">
    <citation type="submission" date="2012-06" db="EMBL/GenBank/DDBJ databases">
        <title>The complete chromosome of genome of Turneriella parva DSM 21527.</title>
        <authorList>
            <consortium name="US DOE Joint Genome Institute (JGI-PGF)"/>
            <person name="Lucas S."/>
            <person name="Han J."/>
            <person name="Lapidus A."/>
            <person name="Bruce D."/>
            <person name="Goodwin L."/>
            <person name="Pitluck S."/>
            <person name="Peters L."/>
            <person name="Kyrpides N."/>
            <person name="Mavromatis K."/>
            <person name="Ivanova N."/>
            <person name="Mikhailova N."/>
            <person name="Chertkov O."/>
            <person name="Detter J.C."/>
            <person name="Tapia R."/>
            <person name="Han C."/>
            <person name="Land M."/>
            <person name="Hauser L."/>
            <person name="Markowitz V."/>
            <person name="Cheng J.-F."/>
            <person name="Hugenholtz P."/>
            <person name="Woyke T."/>
            <person name="Wu D."/>
            <person name="Gronow S."/>
            <person name="Wellnitz S."/>
            <person name="Brambilla E."/>
            <person name="Klenk H.-P."/>
            <person name="Eisen J.A."/>
        </authorList>
    </citation>
    <scope>NUCLEOTIDE SEQUENCE [LARGE SCALE GENOMIC DNA]</scope>
    <source>
        <strain evidence="2">ATCC BAA-1111 / DSM 21527 / NCTC 11395 / H</strain>
    </source>
</reference>
<evidence type="ECO:0000313" key="1">
    <source>
        <dbReference type="EMBL" id="AFM13973.1"/>
    </source>
</evidence>
<dbReference type="RefSeq" id="WP_014804472.1">
    <property type="nucleotide sequence ID" value="NC_018020.1"/>
</dbReference>
<gene>
    <name evidence="1" type="ordered locus">Turpa_3335</name>
</gene>
<evidence type="ECO:0000313" key="2">
    <source>
        <dbReference type="Proteomes" id="UP000006048"/>
    </source>
</evidence>
<dbReference type="AlphaFoldDB" id="I4B9L6"/>